<dbReference type="STRING" id="320771.Cflav_PD5175"/>
<evidence type="ECO:0000313" key="1">
    <source>
        <dbReference type="EMBL" id="EEF62540.1"/>
    </source>
</evidence>
<dbReference type="Proteomes" id="UP000003688">
    <property type="component" value="Unassembled WGS sequence"/>
</dbReference>
<organism evidence="1 2">
    <name type="scientific">Pedosphaera parvula (strain Ellin514)</name>
    <dbReference type="NCBI Taxonomy" id="320771"/>
    <lineage>
        <taxon>Bacteria</taxon>
        <taxon>Pseudomonadati</taxon>
        <taxon>Verrucomicrobiota</taxon>
        <taxon>Pedosphaerae</taxon>
        <taxon>Pedosphaerales</taxon>
        <taxon>Pedosphaeraceae</taxon>
        <taxon>Pedosphaera</taxon>
    </lineage>
</organism>
<sequence length="73" mass="8717">MDERCFIIELTMGILTVYFPTRPKWEAGAPDWAKHQWERVKEDLVVWCKAEHIPLRIQDDAWVDFPWDNKSSA</sequence>
<comment type="caution">
    <text evidence="1">The sequence shown here is derived from an EMBL/GenBank/DDBJ whole genome shotgun (WGS) entry which is preliminary data.</text>
</comment>
<accession>B9XC72</accession>
<protein>
    <submittedName>
        <fullName evidence="1">Uncharacterized protein</fullName>
    </submittedName>
</protein>
<gene>
    <name evidence="1" type="ORF">Cflav_PD5175</name>
</gene>
<reference evidence="1 2" key="1">
    <citation type="journal article" date="2011" name="J. Bacteriol.">
        <title>Genome sequence of 'Pedosphaera parvula' Ellin514, an aerobic Verrucomicrobial isolate from pasture soil.</title>
        <authorList>
            <person name="Kant R."/>
            <person name="van Passel M.W."/>
            <person name="Sangwan P."/>
            <person name="Palva A."/>
            <person name="Lucas S."/>
            <person name="Copeland A."/>
            <person name="Lapidus A."/>
            <person name="Glavina Del Rio T."/>
            <person name="Dalin E."/>
            <person name="Tice H."/>
            <person name="Bruce D."/>
            <person name="Goodwin L."/>
            <person name="Pitluck S."/>
            <person name="Chertkov O."/>
            <person name="Larimer F.W."/>
            <person name="Land M.L."/>
            <person name="Hauser L."/>
            <person name="Brettin T.S."/>
            <person name="Detter J.C."/>
            <person name="Han S."/>
            <person name="de Vos W.M."/>
            <person name="Janssen P.H."/>
            <person name="Smidt H."/>
        </authorList>
    </citation>
    <scope>NUCLEOTIDE SEQUENCE [LARGE SCALE GENOMIC DNA]</scope>
    <source>
        <strain evidence="1 2">Ellin514</strain>
    </source>
</reference>
<keyword evidence="2" id="KW-1185">Reference proteome</keyword>
<evidence type="ECO:0000313" key="2">
    <source>
        <dbReference type="Proteomes" id="UP000003688"/>
    </source>
</evidence>
<name>B9XC72_PEDPL</name>
<dbReference type="EMBL" id="ABOX02000004">
    <property type="protein sequence ID" value="EEF62540.1"/>
    <property type="molecule type" value="Genomic_DNA"/>
</dbReference>
<dbReference type="AlphaFoldDB" id="B9XC72"/>
<proteinExistence type="predicted"/>